<feature type="compositionally biased region" description="Polar residues" evidence="1">
    <location>
        <begin position="321"/>
        <end position="334"/>
    </location>
</feature>
<accession>A0AAD7MKC6</accession>
<dbReference type="AlphaFoldDB" id="A0AAD7MKC6"/>
<feature type="compositionally biased region" description="Polar residues" evidence="1">
    <location>
        <begin position="215"/>
        <end position="232"/>
    </location>
</feature>
<evidence type="ECO:0000313" key="3">
    <source>
        <dbReference type="Proteomes" id="UP001215598"/>
    </source>
</evidence>
<gene>
    <name evidence="2" type="ORF">B0H16DRAFT_1602461</name>
</gene>
<organism evidence="2 3">
    <name type="scientific">Mycena metata</name>
    <dbReference type="NCBI Taxonomy" id="1033252"/>
    <lineage>
        <taxon>Eukaryota</taxon>
        <taxon>Fungi</taxon>
        <taxon>Dikarya</taxon>
        <taxon>Basidiomycota</taxon>
        <taxon>Agaricomycotina</taxon>
        <taxon>Agaricomycetes</taxon>
        <taxon>Agaricomycetidae</taxon>
        <taxon>Agaricales</taxon>
        <taxon>Marasmiineae</taxon>
        <taxon>Mycenaceae</taxon>
        <taxon>Mycena</taxon>
    </lineage>
</organism>
<dbReference type="EMBL" id="JARKIB010000229">
    <property type="protein sequence ID" value="KAJ7721471.1"/>
    <property type="molecule type" value="Genomic_DNA"/>
</dbReference>
<proteinExistence type="predicted"/>
<feature type="compositionally biased region" description="Polar residues" evidence="1">
    <location>
        <begin position="169"/>
        <end position="187"/>
    </location>
</feature>
<keyword evidence="3" id="KW-1185">Reference proteome</keyword>
<sequence>MAGLLSFLNCCNLGFRRGSDDPVYAVIEPIPDANTPRRVRIIDEPQGPHQPSGRQTPVAGILRHRSPPVQNNPSGPSNPVATRTGSPRYQPPPPLEPGAPTARALRDPGRVLSDWAATAGPRVPPGYHTPAAAAPTSATQTQPRVSPPPARSPYLPFSTLNPPPGVDASPNTPSWGNQPAHTRSSWEPQPRTPPADIPPDWANWQPPATTRAEPAQSSRTSPIPPVDSSNWRNPGVPQAEPAHSTRTSPRPTEPPVNQWTAGPPAGDYSHPGIHPPVGSMNDWNHLPHPDPDSQMQYGMSPLSSGRSPPRVNLPASANRRPVQNTIPPRRTQTTAPRSRFSPAPPSPGRPRRSAMRGRSGVTASPAAGQPQAHAHQHQHQCMLCGFCPQHQQLLNALTFRQPCQCACAHQQWQSPASLKAANLLYTPAQLLCMTGIQPWMNSRVYVQRPFY</sequence>
<feature type="compositionally biased region" description="Polar residues" evidence="1">
    <location>
        <begin position="293"/>
        <end position="306"/>
    </location>
</feature>
<comment type="caution">
    <text evidence="2">The sequence shown here is derived from an EMBL/GenBank/DDBJ whole genome shotgun (WGS) entry which is preliminary data.</text>
</comment>
<name>A0AAD7MKC6_9AGAR</name>
<dbReference type="Proteomes" id="UP001215598">
    <property type="component" value="Unassembled WGS sequence"/>
</dbReference>
<feature type="compositionally biased region" description="Polar residues" evidence="1">
    <location>
        <begin position="68"/>
        <end position="87"/>
    </location>
</feature>
<evidence type="ECO:0000313" key="2">
    <source>
        <dbReference type="EMBL" id="KAJ7721471.1"/>
    </source>
</evidence>
<reference evidence="2" key="1">
    <citation type="submission" date="2023-03" db="EMBL/GenBank/DDBJ databases">
        <title>Massive genome expansion in bonnet fungi (Mycena s.s.) driven by repeated elements and novel gene families across ecological guilds.</title>
        <authorList>
            <consortium name="Lawrence Berkeley National Laboratory"/>
            <person name="Harder C.B."/>
            <person name="Miyauchi S."/>
            <person name="Viragh M."/>
            <person name="Kuo A."/>
            <person name="Thoen E."/>
            <person name="Andreopoulos B."/>
            <person name="Lu D."/>
            <person name="Skrede I."/>
            <person name="Drula E."/>
            <person name="Henrissat B."/>
            <person name="Morin E."/>
            <person name="Kohler A."/>
            <person name="Barry K."/>
            <person name="LaButti K."/>
            <person name="Morin E."/>
            <person name="Salamov A."/>
            <person name="Lipzen A."/>
            <person name="Mereny Z."/>
            <person name="Hegedus B."/>
            <person name="Baldrian P."/>
            <person name="Stursova M."/>
            <person name="Weitz H."/>
            <person name="Taylor A."/>
            <person name="Grigoriev I.V."/>
            <person name="Nagy L.G."/>
            <person name="Martin F."/>
            <person name="Kauserud H."/>
        </authorList>
    </citation>
    <scope>NUCLEOTIDE SEQUENCE</scope>
    <source>
        <strain evidence="2">CBHHK182m</strain>
    </source>
</reference>
<protein>
    <submittedName>
        <fullName evidence="2">Uncharacterized protein</fullName>
    </submittedName>
</protein>
<evidence type="ECO:0000256" key="1">
    <source>
        <dbReference type="SAM" id="MobiDB-lite"/>
    </source>
</evidence>
<feature type="compositionally biased region" description="Low complexity" evidence="1">
    <location>
        <begin position="129"/>
        <end position="143"/>
    </location>
</feature>
<feature type="region of interest" description="Disordered" evidence="1">
    <location>
        <begin position="36"/>
        <end position="372"/>
    </location>
</feature>
<feature type="compositionally biased region" description="Low complexity" evidence="1">
    <location>
        <begin position="356"/>
        <end position="372"/>
    </location>
</feature>